<name>A0A6J1LSL8_DROHY</name>
<comment type="catalytic activity">
    <reaction evidence="7">
        <text>a 1,2-diacyl-sn-glycero-3-phospho-(1D-myo-inositol 4-phosphate) + ATP = a 1,2-diacyl-sn-glycero-3-phospho-(1D-myo-inositol-3,4-bisphosphate) + ADP + H(+)</text>
        <dbReference type="Rhea" id="RHEA:18373"/>
        <dbReference type="ChEBI" id="CHEBI:15378"/>
        <dbReference type="ChEBI" id="CHEBI:30616"/>
        <dbReference type="ChEBI" id="CHEBI:57658"/>
        <dbReference type="ChEBI" id="CHEBI:58178"/>
        <dbReference type="ChEBI" id="CHEBI:456216"/>
        <dbReference type="EC" id="2.7.1.154"/>
    </reaction>
    <physiologicalReaction direction="left-to-right" evidence="7">
        <dbReference type="Rhea" id="RHEA:18374"/>
    </physiologicalReaction>
</comment>
<dbReference type="FunFam" id="2.60.40.150:FF:000252">
    <property type="entry name" value="Uncharacterized protein, isoform A"/>
    <property type="match status" value="1"/>
</dbReference>
<dbReference type="SMART" id="SM00145">
    <property type="entry name" value="PI3Ka"/>
    <property type="match status" value="1"/>
</dbReference>
<dbReference type="GeneID" id="111598385"/>
<feature type="compositionally biased region" description="Low complexity" evidence="9">
    <location>
        <begin position="437"/>
        <end position="451"/>
    </location>
</feature>
<dbReference type="InterPro" id="IPR000341">
    <property type="entry name" value="PI3K_Ras-bd_dom"/>
</dbReference>
<dbReference type="PROSITE" id="PS51545">
    <property type="entry name" value="PIK_HELICAL"/>
    <property type="match status" value="1"/>
</dbReference>
<evidence type="ECO:0000313" key="16">
    <source>
        <dbReference type="Proteomes" id="UP000504633"/>
    </source>
</evidence>
<keyword evidence="2" id="KW-0547">Nucleotide-binding</keyword>
<evidence type="ECO:0000313" key="18">
    <source>
        <dbReference type="RefSeq" id="XP_023169363.1"/>
    </source>
</evidence>
<dbReference type="SMART" id="SM00239">
    <property type="entry name" value="C2"/>
    <property type="match status" value="1"/>
</dbReference>
<sequence length="1881" mass="210610">MSNQAQIDYDRQFQEDLAKATALSLEQQALDDYRRNKKYGTGYQTVNADYYTQQQQHHQQLRGHSVAQRRHSEVHQASSSFSSAGRSSTPPAQTNNGNGDNDLICFASPTSKQPTSESGSTFERLIEDLQRLQTNNSQTALVPVGPVAAATPMPVQYATPPYGVPPSGAGGVGMQLVPYQAPTQQSQQRPLNNEELQRLYSMSNQLALQPVVPVQPAGFVYYPTFSAPVVPGSAAYMPPQYPSQAYGYGFALNNGGSSHVDFARPHSTPATATAAAIPTPVPASSRSVPHSGAATPAAFNLRRATPPVGSCPSVGPALPAQRSGNDLIDLKQDDYARVSVLEAFDPLLNENSGNDGASDCTSYYADYDPFDFLYSGDNGTQYSDPMYEAVNRWDKSAVNSGSVSSIGWRQDYLTQPSRSHSSSPTWTTAAVIAAAATTSAQATDRPNSGSISPPPPLPPRNQQLYETGARTSTISTTSSKPHQLAPFTDSYTNSIPAHVVLDRRKNFTRLYQLISEQRTDDPELLEFYHMVRDLRGSYKHGDKKTNLGHIIAAEFNYHYMMDTSIKVIVHPATNTLQPHALSNSLAGEQIKGYGTPVTFTCDIDSVVAQVVAQALASLEGQVQGTVTDYVVKPIGLLEWLAPTSRLSQLECVHNSFQLEKDVHLGLCLRTTANMEAIARTEQDDDNDADLQPEQVLPNEVVAIVTYDNMMILIETLETEIDKLESAADGAPAGRTVVSCSGVVQAVKAICALLGSIDTLEIARCISDLKRICEEAQTKYATLAVSNNPEIISDYGEYAQVTLRPRSTLEQIKLKCNSLRDAVQELIELYANVFRVAFSVKTPDFATTPIPVSCVSKPIVVSINCLHRPPLNWKYDDYSLCVQLVYGTRLLSKPNVLSCSNDTTGGLFPRLNFSAWLTFDQHPICTLPREARLTFVLYGKQAASENEPNAEPNGERRQVTTELGWCSIQLFDFKRTMICGPYLLSVWPPTTDKMLGPAPARGCHPHPDFCPVLSIEIPPYGGRIEFPEHQEAPKQAPHYDFASLDANLQEELLNTAELGYSGATELREVFWEKRLYLQNYPNALPKVLHAAHSWDYANLIDLHSLLHSWAPLSPLQALELLLPRYPDAKVREKAVEWISNMPNDQLVDFLPQLVQSLKHDTYEASALSRFLLSKCLESPRFAHHMYWLLVHSLPDDPLNSIGASLVDQDYDESQITQARYYRRNKMMLRALMAICGEKLLKRFMYQHRMCQNLSKIAESVKEAKESMRQKSLVAGMDEVHQDLLEKPTCLPLGPELEVSGVNVRNCSYFNSNTLPLKITFVGPDAEPLPAIFKCGDDLQQDMLTIQLIRIMNKMWLAERLDLKMVTFNCVPTGYKRGMIELVSEAETLRKIQVECGLTGSFKDRPIAEWLGKQNPSPLEYQSAVRNFTLSCAGYSVATYVLGICDRHNDNIMLKTSGHLFHIDFGKFLGDAQMFGNFKRDRTPFVLTSDMAYVINGGDKPSTDFHYFVDLCCRAFNIVRKNADLLLHTLAHMATAGMPGVNSNAVTYVRRALLPSQSNPEAAATFAKMIQSSLKSWFTQFNFFLHNLAQMRFNNDEGSGELLSFVPRKYTMQQDGRLKIVKVVRFQKHYSMEKYYMYILQVTRHGQLDPTHLFRSYREFTEFHQKLCMHFPLVKLQSLPTGVHVGRSNIKSVAEKRLPLIQRFLKSLFDAAEEIAHSDLVYTFFHPLLRDQQEAKLEMPKIKEVKRQPSRDNHNEIGQIRLSLQYQRGVLTVMIHHAKGLPMLQGGQEPNTYVKCYLKPDPTKVTKRKTKVVRKTCVPSFMETLEYRMPLDIVQQRRLQVTIWSHDTLQENELLGGFELDLSKHDLRQELCDWHRLGSVPRN</sequence>
<dbReference type="GO" id="GO:0043491">
    <property type="term" value="P:phosphatidylinositol 3-kinase/protein kinase B signal transduction"/>
    <property type="evidence" value="ECO:0007669"/>
    <property type="project" value="TreeGrafter"/>
</dbReference>
<feature type="region of interest" description="Disordered" evidence="9">
    <location>
        <begin position="437"/>
        <end position="463"/>
    </location>
</feature>
<evidence type="ECO:0000259" key="10">
    <source>
        <dbReference type="PROSITE" id="PS50004"/>
    </source>
</evidence>
<dbReference type="SUPFAM" id="SSF56112">
    <property type="entry name" value="Protein kinase-like (PK-like)"/>
    <property type="match status" value="1"/>
</dbReference>
<dbReference type="SMART" id="SM00142">
    <property type="entry name" value="PI3K_C2"/>
    <property type="match status" value="1"/>
</dbReference>
<dbReference type="OrthoDB" id="67688at2759"/>
<dbReference type="Pfam" id="PF00613">
    <property type="entry name" value="PI3Ka"/>
    <property type="match status" value="1"/>
</dbReference>
<evidence type="ECO:0000259" key="13">
    <source>
        <dbReference type="PROSITE" id="PS51545"/>
    </source>
</evidence>
<proteinExistence type="inferred from homology"/>
<dbReference type="SUPFAM" id="SSF54236">
    <property type="entry name" value="Ubiquitin-like"/>
    <property type="match status" value="1"/>
</dbReference>
<dbReference type="PROSITE" id="PS51547">
    <property type="entry name" value="C2_PI3K"/>
    <property type="match status" value="1"/>
</dbReference>
<dbReference type="Gene3D" id="2.60.40.150">
    <property type="entry name" value="C2 domain"/>
    <property type="match status" value="2"/>
</dbReference>
<feature type="domain" description="PI3K-RBD" evidence="14">
    <location>
        <begin position="562"/>
        <end position="668"/>
    </location>
</feature>
<dbReference type="InterPro" id="IPR036940">
    <property type="entry name" value="PI3/4_kinase_cat_sf"/>
</dbReference>
<dbReference type="FunFam" id="3.30.1010.10:FF:000001">
    <property type="entry name" value="Phosphatidylinositol 4-phosphate 3-kinase C2 domain-containing subunit beta"/>
    <property type="match status" value="1"/>
</dbReference>
<evidence type="ECO:0000313" key="17">
    <source>
        <dbReference type="RefSeq" id="XP_023169362.1"/>
    </source>
</evidence>
<keyword evidence="4" id="KW-0067">ATP-binding</keyword>
<protein>
    <submittedName>
        <fullName evidence="17 18">Phosphatidylinositol 4-phosphate 3-kinase C2 domain-containing subunit beta</fullName>
    </submittedName>
</protein>
<reference evidence="17 18" key="1">
    <citation type="submission" date="2025-04" db="UniProtKB">
        <authorList>
            <consortium name="RefSeq"/>
        </authorList>
    </citation>
    <scope>IDENTIFICATION</scope>
    <source>
        <strain evidence="17 18">15085-1641.00</strain>
        <tissue evidence="17 18">Whole body</tissue>
    </source>
</reference>
<feature type="domain" description="C2" evidence="10">
    <location>
        <begin position="1754"/>
        <end position="1873"/>
    </location>
</feature>
<dbReference type="Gene3D" id="3.30.1010.10">
    <property type="entry name" value="Phosphatidylinositol 3-kinase Catalytic Subunit, Chain A, domain 4"/>
    <property type="match status" value="1"/>
</dbReference>
<keyword evidence="1" id="KW-0808">Transferase</keyword>
<dbReference type="SMART" id="SM00146">
    <property type="entry name" value="PI3Kc"/>
    <property type="match status" value="1"/>
</dbReference>
<dbReference type="Pfam" id="PF00454">
    <property type="entry name" value="PI3_PI4_kinase"/>
    <property type="match status" value="1"/>
</dbReference>
<dbReference type="CDD" id="cd04012">
    <property type="entry name" value="C2A_PI3K_class_II"/>
    <property type="match status" value="1"/>
</dbReference>
<dbReference type="RefSeq" id="XP_023169364.1">
    <property type="nucleotide sequence ID" value="XM_023313596.2"/>
</dbReference>
<dbReference type="InterPro" id="IPR001683">
    <property type="entry name" value="PX_dom"/>
</dbReference>
<dbReference type="InterPro" id="IPR015433">
    <property type="entry name" value="PI3/4_kinase"/>
</dbReference>
<dbReference type="SMART" id="SM00312">
    <property type="entry name" value="PX"/>
    <property type="match status" value="1"/>
</dbReference>
<dbReference type="PROSITE" id="PS00916">
    <property type="entry name" value="PI3_4_KINASE_2"/>
    <property type="match status" value="1"/>
</dbReference>
<dbReference type="GO" id="GO:0048015">
    <property type="term" value="P:phosphatidylinositol-mediated signaling"/>
    <property type="evidence" value="ECO:0007669"/>
    <property type="project" value="TreeGrafter"/>
</dbReference>
<dbReference type="PROSITE" id="PS50195">
    <property type="entry name" value="PX"/>
    <property type="match status" value="1"/>
</dbReference>
<evidence type="ECO:0000256" key="8">
    <source>
        <dbReference type="PROSITE-ProRule" id="PRU00880"/>
    </source>
</evidence>
<dbReference type="PANTHER" id="PTHR10048:SF14">
    <property type="entry name" value="LD28067P"/>
    <property type="match status" value="1"/>
</dbReference>
<dbReference type="PANTHER" id="PTHR10048">
    <property type="entry name" value="PHOSPHATIDYLINOSITOL KINASE"/>
    <property type="match status" value="1"/>
</dbReference>
<evidence type="ECO:0000256" key="1">
    <source>
        <dbReference type="ARBA" id="ARBA00022679"/>
    </source>
</evidence>
<organism evidence="16 18">
    <name type="scientific">Drosophila hydei</name>
    <name type="common">Fruit fly</name>
    <dbReference type="NCBI Taxonomy" id="7224"/>
    <lineage>
        <taxon>Eukaryota</taxon>
        <taxon>Metazoa</taxon>
        <taxon>Ecdysozoa</taxon>
        <taxon>Arthropoda</taxon>
        <taxon>Hexapoda</taxon>
        <taxon>Insecta</taxon>
        <taxon>Pterygota</taxon>
        <taxon>Neoptera</taxon>
        <taxon>Endopterygota</taxon>
        <taxon>Diptera</taxon>
        <taxon>Brachycera</taxon>
        <taxon>Muscomorpha</taxon>
        <taxon>Ephydroidea</taxon>
        <taxon>Drosophilidae</taxon>
        <taxon>Drosophila</taxon>
    </lineage>
</organism>
<dbReference type="KEGG" id="dhe:111598385"/>
<dbReference type="CDD" id="cd06884">
    <property type="entry name" value="PX_PI3K_C2_68D"/>
    <property type="match status" value="1"/>
</dbReference>
<dbReference type="PROSITE" id="PS50290">
    <property type="entry name" value="PI3_4_KINASE_3"/>
    <property type="match status" value="1"/>
</dbReference>
<evidence type="ECO:0000256" key="5">
    <source>
        <dbReference type="ARBA" id="ARBA00023098"/>
    </source>
</evidence>
<keyword evidence="3" id="KW-0418">Kinase</keyword>
<feature type="domain" description="C2 PI3K-type" evidence="15">
    <location>
        <begin position="854"/>
        <end position="1026"/>
    </location>
</feature>
<evidence type="ECO:0000259" key="15">
    <source>
        <dbReference type="PROSITE" id="PS51547"/>
    </source>
</evidence>
<feature type="compositionally biased region" description="Polar residues" evidence="9">
    <location>
        <begin position="89"/>
        <end position="99"/>
    </location>
</feature>
<dbReference type="GO" id="GO:0035005">
    <property type="term" value="F:1-phosphatidylinositol-4-phosphate 3-kinase activity"/>
    <property type="evidence" value="ECO:0007669"/>
    <property type="project" value="UniProtKB-EC"/>
</dbReference>
<feature type="domain" description="PX" evidence="11">
    <location>
        <begin position="1614"/>
        <end position="1730"/>
    </location>
</feature>
<dbReference type="RefSeq" id="XP_023169363.1">
    <property type="nucleotide sequence ID" value="XM_023313595.2"/>
</dbReference>
<dbReference type="InterPro" id="IPR002420">
    <property type="entry name" value="PI3K-type_C2_dom"/>
</dbReference>
<evidence type="ECO:0000256" key="3">
    <source>
        <dbReference type="ARBA" id="ARBA00022777"/>
    </source>
</evidence>
<evidence type="ECO:0000313" key="20">
    <source>
        <dbReference type="RefSeq" id="XP_023169366.1"/>
    </source>
</evidence>
<feature type="compositionally biased region" description="Low complexity" evidence="9">
    <location>
        <begin position="78"/>
        <end position="88"/>
    </location>
</feature>
<comment type="catalytic activity">
    <reaction evidence="6">
        <text>a 1,2-diacyl-sn-glycero-3-phospho-(1D-myo-inositol) + ATP = a 1,2-diacyl-sn-glycero-3-phospho-(1D-myo-inositol-3-phosphate) + ADP + H(+)</text>
        <dbReference type="Rhea" id="RHEA:12709"/>
        <dbReference type="ChEBI" id="CHEBI:15378"/>
        <dbReference type="ChEBI" id="CHEBI:30616"/>
        <dbReference type="ChEBI" id="CHEBI:57880"/>
        <dbReference type="ChEBI" id="CHEBI:58088"/>
        <dbReference type="ChEBI" id="CHEBI:456216"/>
        <dbReference type="EC" id="2.7.1.137"/>
    </reaction>
    <physiologicalReaction direction="left-to-right" evidence="6">
        <dbReference type="Rhea" id="RHEA:12710"/>
    </physiologicalReaction>
</comment>
<dbReference type="FunFam" id="1.25.40.70:FF:000014">
    <property type="entry name" value="Phosphatidylinositol-4-phosphate 3-kinase C2 domain-containing subunit beta"/>
    <property type="match status" value="1"/>
</dbReference>
<dbReference type="GO" id="GO:0005524">
    <property type="term" value="F:ATP binding"/>
    <property type="evidence" value="ECO:0007669"/>
    <property type="project" value="UniProtKB-KW"/>
</dbReference>
<dbReference type="InterPro" id="IPR018936">
    <property type="entry name" value="PI3/4_kinase_CS"/>
</dbReference>
<evidence type="ECO:0000256" key="2">
    <source>
        <dbReference type="ARBA" id="ARBA00022741"/>
    </source>
</evidence>
<dbReference type="RefSeq" id="XP_023169366.1">
    <property type="nucleotide sequence ID" value="XM_023313598.2"/>
</dbReference>
<evidence type="ECO:0000256" key="4">
    <source>
        <dbReference type="ARBA" id="ARBA00022840"/>
    </source>
</evidence>
<dbReference type="GO" id="GO:0016303">
    <property type="term" value="F:1-phosphatidylinositol-3-kinase activity"/>
    <property type="evidence" value="ECO:0007669"/>
    <property type="project" value="UniProtKB-EC"/>
</dbReference>
<dbReference type="Pfam" id="PF00792">
    <property type="entry name" value="PI3K_C2"/>
    <property type="match status" value="1"/>
</dbReference>
<dbReference type="Pfam" id="PF00787">
    <property type="entry name" value="PX"/>
    <property type="match status" value="1"/>
</dbReference>
<dbReference type="Proteomes" id="UP000504633">
    <property type="component" value="Unplaced"/>
</dbReference>
<feature type="region of interest" description="Disordered" evidence="9">
    <location>
        <begin position="53"/>
        <end position="121"/>
    </location>
</feature>
<dbReference type="GO" id="GO:0005942">
    <property type="term" value="C:phosphatidylinositol 3-kinase complex"/>
    <property type="evidence" value="ECO:0007669"/>
    <property type="project" value="TreeGrafter"/>
</dbReference>
<dbReference type="InterPro" id="IPR000403">
    <property type="entry name" value="PI3/4_kinase_cat_dom"/>
</dbReference>
<feature type="domain" description="PI3K/PI4K catalytic" evidence="12">
    <location>
        <begin position="1301"/>
        <end position="1576"/>
    </location>
</feature>
<keyword evidence="16" id="KW-1185">Reference proteome</keyword>
<dbReference type="FunFam" id="2.60.40.150:FF:000205">
    <property type="entry name" value="Uncharacterized protein, isoform A"/>
    <property type="match status" value="1"/>
</dbReference>
<dbReference type="FunFam" id="3.30.1520.10:FF:000006">
    <property type="entry name" value="Phosphatidylinositol 4-phosphate 3-kinase C2 domain-containing subunit alpha"/>
    <property type="match status" value="1"/>
</dbReference>
<feature type="domain" description="PIK helical" evidence="13">
    <location>
        <begin position="1039"/>
        <end position="1212"/>
    </location>
</feature>
<evidence type="ECO:0000256" key="6">
    <source>
        <dbReference type="ARBA" id="ARBA00023985"/>
    </source>
</evidence>
<dbReference type="CTD" id="39329"/>
<dbReference type="Pfam" id="PF00168">
    <property type="entry name" value="C2"/>
    <property type="match status" value="1"/>
</dbReference>
<dbReference type="InterPro" id="IPR029071">
    <property type="entry name" value="Ubiquitin-like_domsf"/>
</dbReference>
<dbReference type="RefSeq" id="XP_023169367.1">
    <property type="nucleotide sequence ID" value="XM_023313599.2"/>
</dbReference>
<dbReference type="Gene3D" id="1.10.1070.11">
    <property type="entry name" value="Phosphatidylinositol 3-/4-kinase, catalytic domain"/>
    <property type="match status" value="1"/>
</dbReference>
<dbReference type="GO" id="GO:0005886">
    <property type="term" value="C:plasma membrane"/>
    <property type="evidence" value="ECO:0007669"/>
    <property type="project" value="TreeGrafter"/>
</dbReference>
<dbReference type="Gene3D" id="1.25.40.70">
    <property type="entry name" value="Phosphatidylinositol 3-kinase, accessory domain (PIK)"/>
    <property type="match status" value="1"/>
</dbReference>
<evidence type="ECO:0000256" key="9">
    <source>
        <dbReference type="SAM" id="MobiDB-lite"/>
    </source>
</evidence>
<dbReference type="CDD" id="cd08381">
    <property type="entry name" value="C2B_PI3K_class_II"/>
    <property type="match status" value="1"/>
</dbReference>
<dbReference type="FunFam" id="1.10.1070.11:FF:000003">
    <property type="entry name" value="Phosphatidylinositol 4-phosphate 3-kinase C2 domain-containing subunit beta"/>
    <property type="match status" value="1"/>
</dbReference>
<dbReference type="GO" id="GO:0016477">
    <property type="term" value="P:cell migration"/>
    <property type="evidence" value="ECO:0007669"/>
    <property type="project" value="TreeGrafter"/>
</dbReference>
<dbReference type="SUPFAM" id="SSF64268">
    <property type="entry name" value="PX domain"/>
    <property type="match status" value="1"/>
</dbReference>
<dbReference type="CDD" id="cd05166">
    <property type="entry name" value="PI3Kc_II"/>
    <property type="match status" value="1"/>
</dbReference>
<evidence type="ECO:0000256" key="7">
    <source>
        <dbReference type="ARBA" id="ARBA00029297"/>
    </source>
</evidence>
<dbReference type="InterPro" id="IPR011009">
    <property type="entry name" value="Kinase-like_dom_sf"/>
</dbReference>
<evidence type="ECO:0000259" key="14">
    <source>
        <dbReference type="PROSITE" id="PS51546"/>
    </source>
</evidence>
<dbReference type="Pfam" id="PF00794">
    <property type="entry name" value="PI3K_rbd"/>
    <property type="match status" value="1"/>
</dbReference>
<dbReference type="OMA" id="QMAAGFR"/>
<dbReference type="PROSITE" id="PS51546">
    <property type="entry name" value="PI3K_RBD"/>
    <property type="match status" value="1"/>
</dbReference>
<feature type="compositionally biased region" description="Polar residues" evidence="9">
    <location>
        <begin position="108"/>
        <end position="121"/>
    </location>
</feature>
<keyword evidence="5" id="KW-0443">Lipid metabolism</keyword>
<gene>
    <name evidence="17 18 19 20 21" type="primary">LOC111598385</name>
</gene>
<evidence type="ECO:0000313" key="19">
    <source>
        <dbReference type="RefSeq" id="XP_023169364.1"/>
    </source>
</evidence>
<evidence type="ECO:0000313" key="21">
    <source>
        <dbReference type="RefSeq" id="XP_023169367.1"/>
    </source>
</evidence>
<dbReference type="SUPFAM" id="SSF49562">
    <property type="entry name" value="C2 domain (Calcium/lipid-binding domain, CaLB)"/>
    <property type="match status" value="2"/>
</dbReference>
<dbReference type="RefSeq" id="XP_023169362.1">
    <property type="nucleotide sequence ID" value="XM_023313594.2"/>
</dbReference>
<dbReference type="InterPro" id="IPR035892">
    <property type="entry name" value="C2_domain_sf"/>
</dbReference>
<dbReference type="GO" id="GO:0035091">
    <property type="term" value="F:phosphatidylinositol binding"/>
    <property type="evidence" value="ECO:0007669"/>
    <property type="project" value="InterPro"/>
</dbReference>
<dbReference type="InterPro" id="IPR036871">
    <property type="entry name" value="PX_dom_sf"/>
</dbReference>
<comment type="similarity">
    <text evidence="8">Belongs to the PI3/PI4-kinase family.</text>
</comment>
<dbReference type="InterPro" id="IPR001263">
    <property type="entry name" value="PI3K_accessory_dom"/>
</dbReference>
<accession>A0A6J1LSL8</accession>
<dbReference type="InterPro" id="IPR016024">
    <property type="entry name" value="ARM-type_fold"/>
</dbReference>
<dbReference type="CDD" id="cd00869">
    <property type="entry name" value="PI3Ka_II"/>
    <property type="match status" value="1"/>
</dbReference>
<evidence type="ECO:0000259" key="12">
    <source>
        <dbReference type="PROSITE" id="PS50290"/>
    </source>
</evidence>
<dbReference type="Gene3D" id="3.30.1520.10">
    <property type="entry name" value="Phox-like domain"/>
    <property type="match status" value="1"/>
</dbReference>
<dbReference type="SUPFAM" id="SSF48371">
    <property type="entry name" value="ARM repeat"/>
    <property type="match status" value="1"/>
</dbReference>
<dbReference type="GO" id="GO:0005737">
    <property type="term" value="C:cytoplasm"/>
    <property type="evidence" value="ECO:0007669"/>
    <property type="project" value="TreeGrafter"/>
</dbReference>
<evidence type="ECO:0000259" key="11">
    <source>
        <dbReference type="PROSITE" id="PS50195"/>
    </source>
</evidence>
<dbReference type="InterPro" id="IPR042236">
    <property type="entry name" value="PI3K_accessory_sf"/>
</dbReference>
<dbReference type="PROSITE" id="PS50004">
    <property type="entry name" value="C2"/>
    <property type="match status" value="1"/>
</dbReference>
<dbReference type="Gene3D" id="3.10.20.90">
    <property type="entry name" value="Phosphatidylinositol 3-kinase Catalytic Subunit, Chain A, domain 1"/>
    <property type="match status" value="1"/>
</dbReference>
<dbReference type="InterPro" id="IPR000008">
    <property type="entry name" value="C2_dom"/>
</dbReference>
<dbReference type="SMART" id="SM00144">
    <property type="entry name" value="PI3K_rbd"/>
    <property type="match status" value="1"/>
</dbReference>